<gene>
    <name evidence="2" type="ORF">FE810_15225</name>
</gene>
<organism evidence="2 3">
    <name type="scientific">Thalassotalea litorea</name>
    <dbReference type="NCBI Taxonomy" id="2020715"/>
    <lineage>
        <taxon>Bacteria</taxon>
        <taxon>Pseudomonadati</taxon>
        <taxon>Pseudomonadota</taxon>
        <taxon>Gammaproteobacteria</taxon>
        <taxon>Alteromonadales</taxon>
        <taxon>Colwelliaceae</taxon>
        <taxon>Thalassotalea</taxon>
    </lineage>
</organism>
<name>A0A5R9ICQ7_9GAMM</name>
<feature type="signal peptide" evidence="1">
    <location>
        <begin position="1"/>
        <end position="21"/>
    </location>
</feature>
<accession>A0A5R9ICQ7</accession>
<evidence type="ECO:0000313" key="3">
    <source>
        <dbReference type="Proteomes" id="UP000307790"/>
    </source>
</evidence>
<keyword evidence="1" id="KW-0732">Signal</keyword>
<dbReference type="Proteomes" id="UP000307790">
    <property type="component" value="Unassembled WGS sequence"/>
</dbReference>
<dbReference type="OrthoDB" id="6402596at2"/>
<evidence type="ECO:0008006" key="4">
    <source>
        <dbReference type="Google" id="ProtNLM"/>
    </source>
</evidence>
<dbReference type="PROSITE" id="PS51257">
    <property type="entry name" value="PROKAR_LIPOPROTEIN"/>
    <property type="match status" value="1"/>
</dbReference>
<dbReference type="RefSeq" id="WP_138321216.1">
    <property type="nucleotide sequence ID" value="NZ_VCBC01000017.1"/>
</dbReference>
<feature type="chain" id="PRO_5024297543" description="Lipoprotein" evidence="1">
    <location>
        <begin position="22"/>
        <end position="113"/>
    </location>
</feature>
<protein>
    <recommendedName>
        <fullName evidence="4">Lipoprotein</fullName>
    </recommendedName>
</protein>
<comment type="caution">
    <text evidence="2">The sequence shown here is derived from an EMBL/GenBank/DDBJ whole genome shotgun (WGS) entry which is preliminary data.</text>
</comment>
<evidence type="ECO:0000256" key="1">
    <source>
        <dbReference type="SAM" id="SignalP"/>
    </source>
</evidence>
<dbReference type="EMBL" id="VCBC01000017">
    <property type="protein sequence ID" value="TLU61361.1"/>
    <property type="molecule type" value="Genomic_DNA"/>
</dbReference>
<dbReference type="AlphaFoldDB" id="A0A5R9ICQ7"/>
<reference evidence="2 3" key="1">
    <citation type="submission" date="2019-05" db="EMBL/GenBank/DDBJ databases">
        <title>Genome sequences of Thalassotalea litorea 1K03283.</title>
        <authorList>
            <person name="Zhang D."/>
        </authorList>
    </citation>
    <scope>NUCLEOTIDE SEQUENCE [LARGE SCALE GENOMIC DNA]</scope>
    <source>
        <strain evidence="2 3">MCCC 1K03283</strain>
    </source>
</reference>
<sequence length="113" mass="12564">MKISKILILIPLMFLAGCVTTPYQKTGFFSSTGGYEDKQVSDGVYFIKSKVNANTKPKVALDYWHRRAKELCGHSNYKAEVTSTFDTNVNPDPYSSTSQWPISQGLVNCNMGS</sequence>
<proteinExistence type="predicted"/>
<keyword evidence="3" id="KW-1185">Reference proteome</keyword>
<evidence type="ECO:0000313" key="2">
    <source>
        <dbReference type="EMBL" id="TLU61361.1"/>
    </source>
</evidence>